<reference evidence="18 19" key="1">
    <citation type="journal article" date="2020" name="ISME J.">
        <title>Comparative genomics reveals insights into cyanobacterial evolution and habitat adaptation.</title>
        <authorList>
            <person name="Chen M.Y."/>
            <person name="Teng W.K."/>
            <person name="Zhao L."/>
            <person name="Hu C.X."/>
            <person name="Zhou Y.K."/>
            <person name="Han B.P."/>
            <person name="Song L.R."/>
            <person name="Shu W.S."/>
        </authorList>
    </citation>
    <scope>NUCLEOTIDE SEQUENCE [LARGE SCALE GENOMIC DNA]</scope>
    <source>
        <strain evidence="18 19">FACHB-288</strain>
    </source>
</reference>
<gene>
    <name evidence="15" type="primary">mutM</name>
    <name evidence="15" type="synonym">fpg</name>
    <name evidence="18" type="ORF">H6G24_29720</name>
</gene>
<evidence type="ECO:0000259" key="17">
    <source>
        <dbReference type="PROSITE" id="PS51068"/>
    </source>
</evidence>
<keyword evidence="4 15" id="KW-0479">Metal-binding</keyword>
<dbReference type="SMART" id="SM00898">
    <property type="entry name" value="Fapy_DNA_glyco"/>
    <property type="match status" value="1"/>
</dbReference>
<evidence type="ECO:0000313" key="19">
    <source>
        <dbReference type="Proteomes" id="UP000658514"/>
    </source>
</evidence>
<dbReference type="SMART" id="SM01232">
    <property type="entry name" value="H2TH"/>
    <property type="match status" value="1"/>
</dbReference>
<proteinExistence type="inferred from homology"/>
<keyword evidence="12 15" id="KW-0511">Multifunctional enzyme</keyword>
<keyword evidence="10 15" id="KW-0234">DNA repair</keyword>
<keyword evidence="5 15" id="KW-0227">DNA damage</keyword>
<feature type="binding site" evidence="15">
    <location>
        <position position="103"/>
    </location>
    <ligand>
        <name>DNA</name>
        <dbReference type="ChEBI" id="CHEBI:16991"/>
    </ligand>
</feature>
<evidence type="ECO:0000256" key="9">
    <source>
        <dbReference type="ARBA" id="ARBA00023125"/>
    </source>
</evidence>
<name>A0ABR8AJC0_9CYAN</name>
<dbReference type="SUPFAM" id="SSF46946">
    <property type="entry name" value="S13-like H2TH domain"/>
    <property type="match status" value="1"/>
</dbReference>
<sequence length="286" mass="31807">MPELPEVETVRRGLNQLTLNQEITGGDVLLDRTIAYPFSVGEFINGIKGNTISTWHRRGKYLLAELSPLSSPSPSSHTGYLGAHLRMTGQLLWLHRDEPLHKHTRVRLFFGDQQELRFVDQRTFGQMWWVPPNVPVETAMTGLAKLAVDPFSPEFTVDYLVQKLQNRRRPIKTALLDQSVVAGLGNIYADEALFKSGILPETLGTNLERSQIELLRTAIIQVLEASIAAGGTTFSNFLNVKGVNGNYGGVALVYNRTGEPCRVCGNVIQRIKLGGRSSHFCPECQH</sequence>
<dbReference type="PROSITE" id="PS51066">
    <property type="entry name" value="ZF_FPG_2"/>
    <property type="match status" value="1"/>
</dbReference>
<evidence type="ECO:0000256" key="15">
    <source>
        <dbReference type="HAMAP-Rule" id="MF_00103"/>
    </source>
</evidence>
<evidence type="ECO:0000256" key="1">
    <source>
        <dbReference type="ARBA" id="ARBA00001668"/>
    </source>
</evidence>
<dbReference type="SUPFAM" id="SSF57716">
    <property type="entry name" value="Glucocorticoid receptor-like (DNA-binding domain)"/>
    <property type="match status" value="1"/>
</dbReference>
<dbReference type="EMBL" id="JACJQH010000063">
    <property type="protein sequence ID" value="MBD2199605.1"/>
    <property type="molecule type" value="Genomic_DNA"/>
</dbReference>
<evidence type="ECO:0000259" key="16">
    <source>
        <dbReference type="PROSITE" id="PS51066"/>
    </source>
</evidence>
<evidence type="ECO:0000256" key="8">
    <source>
        <dbReference type="ARBA" id="ARBA00022833"/>
    </source>
</evidence>
<keyword evidence="8 15" id="KW-0862">Zinc</keyword>
<dbReference type="InterPro" id="IPR035937">
    <property type="entry name" value="FPG_N"/>
</dbReference>
<dbReference type="PROSITE" id="PS01242">
    <property type="entry name" value="ZF_FPG_1"/>
    <property type="match status" value="1"/>
</dbReference>
<keyword evidence="6 15" id="KW-0863">Zinc-finger</keyword>
<dbReference type="InterPro" id="IPR000214">
    <property type="entry name" value="Znf_DNA_glyclase/AP_lyase"/>
</dbReference>
<dbReference type="Gene3D" id="1.10.8.50">
    <property type="match status" value="1"/>
</dbReference>
<dbReference type="EC" id="4.2.99.18" evidence="15"/>
<comment type="subunit">
    <text evidence="3 15">Monomer.</text>
</comment>
<dbReference type="InterPro" id="IPR020629">
    <property type="entry name" value="FPG_Glyclase"/>
</dbReference>
<dbReference type="NCBIfam" id="NF002211">
    <property type="entry name" value="PRK01103.1"/>
    <property type="match status" value="1"/>
</dbReference>
<dbReference type="GO" id="GO:0008534">
    <property type="term" value="F:oxidized purine nucleobase lesion DNA N-glycosylase activity"/>
    <property type="evidence" value="ECO:0007669"/>
    <property type="project" value="UniProtKB-EC"/>
</dbReference>
<keyword evidence="9 15" id="KW-0238">DNA-binding</keyword>
<comment type="similarity">
    <text evidence="2 15">Belongs to the FPG family.</text>
</comment>
<dbReference type="RefSeq" id="WP_190549165.1">
    <property type="nucleotide sequence ID" value="NZ_CAWPNO010000099.1"/>
</dbReference>
<dbReference type="InterPro" id="IPR012319">
    <property type="entry name" value="FPG_cat"/>
</dbReference>
<comment type="cofactor">
    <cofactor evidence="15">
        <name>Zn(2+)</name>
        <dbReference type="ChEBI" id="CHEBI:29105"/>
    </cofactor>
    <text evidence="15">Binds 1 zinc ion per subunit.</text>
</comment>
<organism evidence="18 19">
    <name type="scientific">Calothrix parietina FACHB-288</name>
    <dbReference type="NCBI Taxonomy" id="2692896"/>
    <lineage>
        <taxon>Bacteria</taxon>
        <taxon>Bacillati</taxon>
        <taxon>Cyanobacteriota</taxon>
        <taxon>Cyanophyceae</taxon>
        <taxon>Nostocales</taxon>
        <taxon>Calotrichaceae</taxon>
        <taxon>Calothrix</taxon>
    </lineage>
</organism>
<evidence type="ECO:0000313" key="18">
    <source>
        <dbReference type="EMBL" id="MBD2199605.1"/>
    </source>
</evidence>
<dbReference type="InterPro" id="IPR010979">
    <property type="entry name" value="Ribosomal_uS13-like_H2TH"/>
</dbReference>
<dbReference type="Gene3D" id="3.20.190.10">
    <property type="entry name" value="MutM-like, N-terminal"/>
    <property type="match status" value="1"/>
</dbReference>
<dbReference type="SUPFAM" id="SSF81624">
    <property type="entry name" value="N-terminal domain of MutM-like DNA repair proteins"/>
    <property type="match status" value="1"/>
</dbReference>
<feature type="binding site" evidence="15">
    <location>
        <position position="167"/>
    </location>
    <ligand>
        <name>DNA</name>
        <dbReference type="ChEBI" id="CHEBI:16991"/>
    </ligand>
</feature>
<evidence type="ECO:0000256" key="13">
    <source>
        <dbReference type="ARBA" id="ARBA00023295"/>
    </source>
</evidence>
<dbReference type="CDD" id="cd08966">
    <property type="entry name" value="EcFpg-like_N"/>
    <property type="match status" value="1"/>
</dbReference>
<dbReference type="InterPro" id="IPR015886">
    <property type="entry name" value="H2TH_FPG"/>
</dbReference>
<comment type="catalytic activity">
    <reaction evidence="1 15">
        <text>Hydrolysis of DNA containing ring-opened 7-methylguanine residues, releasing 2,6-diamino-4-hydroxy-5-(N-methyl)formamidopyrimidine.</text>
        <dbReference type="EC" id="3.2.2.23"/>
    </reaction>
</comment>
<dbReference type="InterPro" id="IPR015887">
    <property type="entry name" value="DNA_glyclase_Znf_dom_DNA_BS"/>
</dbReference>
<evidence type="ECO:0000256" key="14">
    <source>
        <dbReference type="ARBA" id="ARBA00044632"/>
    </source>
</evidence>
<evidence type="ECO:0000256" key="7">
    <source>
        <dbReference type="ARBA" id="ARBA00022801"/>
    </source>
</evidence>
<dbReference type="NCBIfam" id="NF010551">
    <property type="entry name" value="PRK13945.1"/>
    <property type="match status" value="1"/>
</dbReference>
<comment type="caution">
    <text evidence="18">The sequence shown here is derived from an EMBL/GenBank/DDBJ whole genome shotgun (WGS) entry which is preliminary data.</text>
</comment>
<feature type="active site" description="Proton donor; for delta-elimination activity" evidence="15">
    <location>
        <position position="276"/>
    </location>
</feature>
<evidence type="ECO:0000256" key="4">
    <source>
        <dbReference type="ARBA" id="ARBA00022723"/>
    </source>
</evidence>
<dbReference type="PROSITE" id="PS51068">
    <property type="entry name" value="FPG_CAT"/>
    <property type="match status" value="1"/>
</dbReference>
<dbReference type="Proteomes" id="UP000658514">
    <property type="component" value="Unassembled WGS sequence"/>
</dbReference>
<feature type="active site" description="Schiff-base intermediate with DNA" evidence="15">
    <location>
        <position position="2"/>
    </location>
</feature>
<evidence type="ECO:0000256" key="5">
    <source>
        <dbReference type="ARBA" id="ARBA00022763"/>
    </source>
</evidence>
<keyword evidence="7 15" id="KW-0378">Hydrolase</keyword>
<comment type="function">
    <text evidence="15">Involved in base excision repair of DNA damaged by oxidation or by mutagenic agents. Acts as DNA glycosylase that recognizes and removes damaged bases. Has a preference for oxidized purines, such as 7,8-dihydro-8-oxoguanine (8-oxoG). Has AP (apurinic/apyrimidinic) lyase activity and introduces nicks in the DNA strand. Cleaves the DNA backbone by beta-delta elimination to generate a single-strand break at the site of the removed base with both 3'- and 5'-phosphates.</text>
</comment>
<evidence type="ECO:0000256" key="10">
    <source>
        <dbReference type="ARBA" id="ARBA00023204"/>
    </source>
</evidence>
<feature type="domain" description="FPG-type" evidence="16">
    <location>
        <begin position="252"/>
        <end position="286"/>
    </location>
</feature>
<feature type="binding site" evidence="15">
    <location>
        <position position="122"/>
    </location>
    <ligand>
        <name>DNA</name>
        <dbReference type="ChEBI" id="CHEBI:16991"/>
    </ligand>
</feature>
<dbReference type="NCBIfam" id="TIGR00577">
    <property type="entry name" value="fpg"/>
    <property type="match status" value="1"/>
</dbReference>
<feature type="domain" description="Formamidopyrimidine-DNA glycosylase catalytic" evidence="17">
    <location>
        <begin position="2"/>
        <end position="125"/>
    </location>
</feature>
<dbReference type="Pfam" id="PF06827">
    <property type="entry name" value="zf-FPG_IleRS"/>
    <property type="match status" value="1"/>
</dbReference>
<dbReference type="InterPro" id="IPR010663">
    <property type="entry name" value="Znf_FPG/IleRS"/>
</dbReference>
<dbReference type="PANTHER" id="PTHR22993">
    <property type="entry name" value="FORMAMIDOPYRIMIDINE-DNA GLYCOSYLASE"/>
    <property type="match status" value="1"/>
</dbReference>
<keyword evidence="13 15" id="KW-0326">Glycosidase</keyword>
<dbReference type="HAMAP" id="MF_00103">
    <property type="entry name" value="Fapy_DNA_glycosyl"/>
    <property type="match status" value="1"/>
</dbReference>
<accession>A0ABR8AJC0</accession>
<dbReference type="Pfam" id="PF06831">
    <property type="entry name" value="H2TH"/>
    <property type="match status" value="1"/>
</dbReference>
<feature type="active site" description="Proton donor" evidence="15">
    <location>
        <position position="3"/>
    </location>
</feature>
<evidence type="ECO:0000256" key="6">
    <source>
        <dbReference type="ARBA" id="ARBA00022771"/>
    </source>
</evidence>
<keyword evidence="19" id="KW-1185">Reference proteome</keyword>
<feature type="active site" description="Proton donor; for beta-elimination activity" evidence="15">
    <location>
        <position position="60"/>
    </location>
</feature>
<dbReference type="PANTHER" id="PTHR22993:SF9">
    <property type="entry name" value="FORMAMIDOPYRIMIDINE-DNA GLYCOSYLASE"/>
    <property type="match status" value="1"/>
</dbReference>
<evidence type="ECO:0000256" key="12">
    <source>
        <dbReference type="ARBA" id="ARBA00023268"/>
    </source>
</evidence>
<keyword evidence="11 15" id="KW-0456">Lyase</keyword>
<evidence type="ECO:0000256" key="2">
    <source>
        <dbReference type="ARBA" id="ARBA00009409"/>
    </source>
</evidence>
<comment type="catalytic activity">
    <reaction evidence="14 15">
        <text>2'-deoxyribonucleotide-(2'-deoxyribose 5'-phosphate)-2'-deoxyribonucleotide-DNA = a 3'-end 2'-deoxyribonucleotide-(2,3-dehydro-2,3-deoxyribose 5'-phosphate)-DNA + a 5'-end 5'-phospho-2'-deoxyribonucleoside-DNA + H(+)</text>
        <dbReference type="Rhea" id="RHEA:66592"/>
        <dbReference type="Rhea" id="RHEA-COMP:13180"/>
        <dbReference type="Rhea" id="RHEA-COMP:16897"/>
        <dbReference type="Rhea" id="RHEA-COMP:17067"/>
        <dbReference type="ChEBI" id="CHEBI:15378"/>
        <dbReference type="ChEBI" id="CHEBI:136412"/>
        <dbReference type="ChEBI" id="CHEBI:157695"/>
        <dbReference type="ChEBI" id="CHEBI:167181"/>
        <dbReference type="EC" id="4.2.99.18"/>
    </reaction>
</comment>
<dbReference type="EC" id="3.2.2.23" evidence="15"/>
<evidence type="ECO:0000256" key="3">
    <source>
        <dbReference type="ARBA" id="ARBA00011245"/>
    </source>
</evidence>
<evidence type="ECO:0000256" key="11">
    <source>
        <dbReference type="ARBA" id="ARBA00023239"/>
    </source>
</evidence>
<protein>
    <recommendedName>
        <fullName evidence="15">Formamidopyrimidine-DNA glycosylase</fullName>
        <shortName evidence="15">Fapy-DNA glycosylase</shortName>
        <ecNumber evidence="15">3.2.2.23</ecNumber>
    </recommendedName>
    <alternativeName>
        <fullName evidence="15">DNA-(apurinic or apyrimidinic site) lyase MutM</fullName>
        <shortName evidence="15">AP lyase MutM</shortName>
        <ecNumber evidence="15">4.2.99.18</ecNumber>
    </alternativeName>
</protein>
<dbReference type="Pfam" id="PF01149">
    <property type="entry name" value="Fapy_DNA_glyco"/>
    <property type="match status" value="1"/>
</dbReference>